<comment type="caution">
    <text evidence="2">The sequence shown here is derived from an EMBL/GenBank/DDBJ whole genome shotgun (WGS) entry which is preliminary data.</text>
</comment>
<feature type="chain" id="PRO_5037965606" evidence="1">
    <location>
        <begin position="22"/>
        <end position="160"/>
    </location>
</feature>
<dbReference type="Pfam" id="PF00300">
    <property type="entry name" value="His_Phos_1"/>
    <property type="match status" value="1"/>
</dbReference>
<reference evidence="2 3" key="1">
    <citation type="submission" date="2021-04" db="EMBL/GenBank/DDBJ databases">
        <title>novel species isolated from subtropical streams in China.</title>
        <authorList>
            <person name="Lu H."/>
        </authorList>
    </citation>
    <scope>NUCLEOTIDE SEQUENCE [LARGE SCALE GENOMIC DNA]</scope>
    <source>
        <strain evidence="2 3">BYS107W</strain>
    </source>
</reference>
<dbReference type="AlphaFoldDB" id="A0A941DDF4"/>
<dbReference type="CDD" id="cd07040">
    <property type="entry name" value="HP"/>
    <property type="match status" value="1"/>
</dbReference>
<dbReference type="Gene3D" id="3.40.50.1240">
    <property type="entry name" value="Phosphoglycerate mutase-like"/>
    <property type="match status" value="1"/>
</dbReference>
<dbReference type="InterPro" id="IPR013078">
    <property type="entry name" value="His_Pase_superF_clade-1"/>
</dbReference>
<dbReference type="EMBL" id="JAGSPM010000004">
    <property type="protein sequence ID" value="MBR7746684.1"/>
    <property type="molecule type" value="Genomic_DNA"/>
</dbReference>
<keyword evidence="1" id="KW-0732">Signal</keyword>
<evidence type="ECO:0000256" key="1">
    <source>
        <dbReference type="SAM" id="SignalP"/>
    </source>
</evidence>
<evidence type="ECO:0000313" key="2">
    <source>
        <dbReference type="EMBL" id="MBR7746684.1"/>
    </source>
</evidence>
<dbReference type="SMART" id="SM00855">
    <property type="entry name" value="PGAM"/>
    <property type="match status" value="1"/>
</dbReference>
<accession>A0A941DDF4</accession>
<gene>
    <name evidence="2" type="ORF">KDM92_08825</name>
</gene>
<dbReference type="InterPro" id="IPR029033">
    <property type="entry name" value="His_PPase_superfam"/>
</dbReference>
<name>A0A941DDF4_9BURK</name>
<proteinExistence type="predicted"/>
<evidence type="ECO:0000313" key="3">
    <source>
        <dbReference type="Proteomes" id="UP000680158"/>
    </source>
</evidence>
<organism evidence="2 3">
    <name type="scientific">Undibacterium baiyunense</name>
    <dbReference type="NCBI Taxonomy" id="2828731"/>
    <lineage>
        <taxon>Bacteria</taxon>
        <taxon>Pseudomonadati</taxon>
        <taxon>Pseudomonadota</taxon>
        <taxon>Betaproteobacteria</taxon>
        <taxon>Burkholderiales</taxon>
        <taxon>Oxalobacteraceae</taxon>
        <taxon>Undibacterium</taxon>
    </lineage>
</organism>
<dbReference type="SUPFAM" id="SSF53254">
    <property type="entry name" value="Phosphoglycerate mutase-like"/>
    <property type="match status" value="1"/>
</dbReference>
<dbReference type="Proteomes" id="UP000680158">
    <property type="component" value="Unassembled WGS sequence"/>
</dbReference>
<keyword evidence="3" id="KW-1185">Reference proteome</keyword>
<dbReference type="RefSeq" id="WP_212683990.1">
    <property type="nucleotide sequence ID" value="NZ_JAGSPM010000004.1"/>
</dbReference>
<protein>
    <submittedName>
        <fullName evidence="2">Histidine phosphatase family protein</fullName>
    </submittedName>
</protein>
<sequence>MKKIYWAMWLALSLLSAQAWAFQTIFMVRHGEKVDESRDPELSAQGKQRALNLANILRDAEVKRIYVTEFQRTQMTAAPLAQSAQLSLNQYAAKESRAFGKQIASTEVNTLVVGHSNTLLDILQGLGIQNAKTVADDEYDRLIVVHLNKNAAPTYTVLRY</sequence>
<feature type="signal peptide" evidence="1">
    <location>
        <begin position="1"/>
        <end position="21"/>
    </location>
</feature>